<organism evidence="2 3">
    <name type="scientific">Ditylenchus dipsaci</name>
    <dbReference type="NCBI Taxonomy" id="166011"/>
    <lineage>
        <taxon>Eukaryota</taxon>
        <taxon>Metazoa</taxon>
        <taxon>Ecdysozoa</taxon>
        <taxon>Nematoda</taxon>
        <taxon>Chromadorea</taxon>
        <taxon>Rhabditida</taxon>
        <taxon>Tylenchina</taxon>
        <taxon>Tylenchomorpha</taxon>
        <taxon>Sphaerularioidea</taxon>
        <taxon>Anguinidae</taxon>
        <taxon>Anguininae</taxon>
        <taxon>Ditylenchus</taxon>
    </lineage>
</organism>
<dbReference type="Proteomes" id="UP000887574">
    <property type="component" value="Unplaced"/>
</dbReference>
<evidence type="ECO:0000313" key="3">
    <source>
        <dbReference type="WBParaSite" id="jg21222"/>
    </source>
</evidence>
<dbReference type="WBParaSite" id="jg21222">
    <property type="protein sequence ID" value="jg21222"/>
    <property type="gene ID" value="jg21222"/>
</dbReference>
<reference evidence="3" key="1">
    <citation type="submission" date="2022-11" db="UniProtKB">
        <authorList>
            <consortium name="WormBaseParasite"/>
        </authorList>
    </citation>
    <scope>IDENTIFICATION</scope>
</reference>
<dbReference type="AlphaFoldDB" id="A0A915DL58"/>
<accession>A0A915DL58</accession>
<protein>
    <submittedName>
        <fullName evidence="3">C2H2-type domain-containing protein</fullName>
    </submittedName>
</protein>
<evidence type="ECO:0000256" key="1">
    <source>
        <dbReference type="SAM" id="SignalP"/>
    </source>
</evidence>
<keyword evidence="1" id="KW-0732">Signal</keyword>
<evidence type="ECO:0000313" key="2">
    <source>
        <dbReference type="Proteomes" id="UP000887574"/>
    </source>
</evidence>
<sequence length="72" mass="8261">MSFNAGWHFSCCLCQLTHLSLDALEFHVGTDHFSYNPFQCELCADKERVQNLLLKQPSRCITSMNMPLNDIP</sequence>
<proteinExistence type="predicted"/>
<feature type="chain" id="PRO_5036999862" evidence="1">
    <location>
        <begin position="23"/>
        <end position="72"/>
    </location>
</feature>
<name>A0A915DL58_9BILA</name>
<keyword evidence="2" id="KW-1185">Reference proteome</keyword>
<feature type="signal peptide" evidence="1">
    <location>
        <begin position="1"/>
        <end position="22"/>
    </location>
</feature>